<dbReference type="OrthoDB" id="24153at2"/>
<accession>A0A125T2L4</accession>
<dbReference type="KEGG" id="mgot:MgSA37_01457"/>
<dbReference type="AlphaFoldDB" id="A0A125T2L4"/>
<evidence type="ECO:0000256" key="2">
    <source>
        <dbReference type="ARBA" id="ARBA00022448"/>
    </source>
</evidence>
<dbReference type="SUPFAM" id="SSF161098">
    <property type="entry name" value="MetI-like"/>
    <property type="match status" value="1"/>
</dbReference>
<keyword evidence="3" id="KW-1003">Cell membrane</keyword>
<dbReference type="PANTHER" id="PTHR43163">
    <property type="entry name" value="DIPEPTIDE TRANSPORT SYSTEM PERMEASE PROTEIN DPPB-RELATED"/>
    <property type="match status" value="1"/>
</dbReference>
<evidence type="ECO:0000313" key="8">
    <source>
        <dbReference type="EMBL" id="BAU53290.1"/>
    </source>
</evidence>
<dbReference type="InterPro" id="IPR045621">
    <property type="entry name" value="BPD_transp_1_N"/>
</dbReference>
<name>A0A125T2L4_9SPHI</name>
<dbReference type="PANTHER" id="PTHR43163:SF2">
    <property type="entry name" value="ABC TRANSPORTER PERMEASE PROTEIN"/>
    <property type="match status" value="1"/>
</dbReference>
<keyword evidence="9" id="KW-1185">Reference proteome</keyword>
<proteinExistence type="inferred from homology"/>
<dbReference type="RefSeq" id="WP_096350756.1">
    <property type="nucleotide sequence ID" value="NZ_AP017313.1"/>
</dbReference>
<dbReference type="GO" id="GO:0005886">
    <property type="term" value="C:plasma membrane"/>
    <property type="evidence" value="ECO:0007669"/>
    <property type="project" value="UniProtKB-SubCell"/>
</dbReference>
<dbReference type="EMBL" id="AP017313">
    <property type="protein sequence ID" value="BAU53290.1"/>
    <property type="molecule type" value="Genomic_DNA"/>
</dbReference>
<dbReference type="CDD" id="cd06261">
    <property type="entry name" value="TM_PBP2"/>
    <property type="match status" value="1"/>
</dbReference>
<evidence type="ECO:0000313" key="9">
    <source>
        <dbReference type="Proteomes" id="UP000218263"/>
    </source>
</evidence>
<keyword evidence="6 7" id="KW-0472">Membrane</keyword>
<comment type="similarity">
    <text evidence="7">Belongs to the binding-protein-dependent transport system permease family.</text>
</comment>
<evidence type="ECO:0000256" key="5">
    <source>
        <dbReference type="ARBA" id="ARBA00022989"/>
    </source>
</evidence>
<dbReference type="InterPro" id="IPR035906">
    <property type="entry name" value="MetI-like_sf"/>
</dbReference>
<keyword evidence="4 7" id="KW-0812">Transmembrane</keyword>
<dbReference type="GO" id="GO:0055085">
    <property type="term" value="P:transmembrane transport"/>
    <property type="evidence" value="ECO:0007669"/>
    <property type="project" value="InterPro"/>
</dbReference>
<feature type="transmembrane region" description="Helical" evidence="7">
    <location>
        <begin position="277"/>
        <end position="299"/>
    </location>
</feature>
<evidence type="ECO:0000256" key="4">
    <source>
        <dbReference type="ARBA" id="ARBA00022692"/>
    </source>
</evidence>
<feature type="transmembrane region" description="Helical" evidence="7">
    <location>
        <begin position="9"/>
        <end position="30"/>
    </location>
</feature>
<evidence type="ECO:0000256" key="3">
    <source>
        <dbReference type="ARBA" id="ARBA00022475"/>
    </source>
</evidence>
<feature type="transmembrane region" description="Helical" evidence="7">
    <location>
        <begin position="319"/>
        <end position="345"/>
    </location>
</feature>
<evidence type="ECO:0000256" key="7">
    <source>
        <dbReference type="RuleBase" id="RU363032"/>
    </source>
</evidence>
<feature type="transmembrane region" description="Helical" evidence="7">
    <location>
        <begin position="219"/>
        <end position="238"/>
    </location>
</feature>
<keyword evidence="5 7" id="KW-1133">Transmembrane helix</keyword>
<feature type="transmembrane region" description="Helical" evidence="7">
    <location>
        <begin position="163"/>
        <end position="187"/>
    </location>
</feature>
<sequence length="352" mass="39730">MIRYLIRKFFYGSAVMLGIVVVVFFLFNILPVDPARMTQGQRADVQSLQAIRKEFGLDKPIPVQFLYYLNDLSPIGFHLNNQQEQQQYHYVKLFPVSSVRVLALKWPYLRRSYQTHKEVAQLLIEVIPNTLVLATTAMIFAIIIGVFFGVLSAVHQHTWIDKLAIGISTLGISAPSFFAGIIIAWIFGFELSKYTGLNMSGSLYTYDPFKGEVITWRNLVLPMVTLGLRPLAIIVQLTRNAMLDELGKDYIRTARAKGLSENAIVYRHALKNALNPVITAIANWFASLLAGSFFVEYVFGYNGLGKTTVDALEMSDFPVVMGSILFIAFIFVVINILVDIIYVWIDPRVKLS</sequence>
<feature type="transmembrane region" description="Helical" evidence="7">
    <location>
        <begin position="131"/>
        <end position="151"/>
    </location>
</feature>
<evidence type="ECO:0000256" key="6">
    <source>
        <dbReference type="ARBA" id="ARBA00023136"/>
    </source>
</evidence>
<dbReference type="Gene3D" id="1.10.3720.10">
    <property type="entry name" value="MetI-like"/>
    <property type="match status" value="1"/>
</dbReference>
<protein>
    <submittedName>
        <fullName evidence="8">Glutathione transport system permease protein GsiC</fullName>
    </submittedName>
</protein>
<keyword evidence="2 7" id="KW-0813">Transport</keyword>
<dbReference type="Pfam" id="PF19300">
    <property type="entry name" value="BPD_transp_1_N"/>
    <property type="match status" value="1"/>
</dbReference>
<dbReference type="PROSITE" id="PS50928">
    <property type="entry name" value="ABC_TM1"/>
    <property type="match status" value="1"/>
</dbReference>
<gene>
    <name evidence="8" type="primary">gsiC</name>
    <name evidence="8" type="ORF">MgSA37_01457</name>
</gene>
<comment type="subcellular location">
    <subcellularLocation>
        <location evidence="1 7">Cell membrane</location>
        <topology evidence="1 7">Multi-pass membrane protein</topology>
    </subcellularLocation>
</comment>
<dbReference type="Proteomes" id="UP000218263">
    <property type="component" value="Chromosome"/>
</dbReference>
<dbReference type="Pfam" id="PF00528">
    <property type="entry name" value="BPD_transp_1"/>
    <property type="match status" value="1"/>
</dbReference>
<reference evidence="8 9" key="1">
    <citation type="submission" date="2015-12" db="EMBL/GenBank/DDBJ databases">
        <title>Genome sequence of Mucilaginibacter gotjawali.</title>
        <authorList>
            <person name="Lee J.S."/>
            <person name="Lee K.C."/>
            <person name="Kim K.K."/>
            <person name="Lee B.W."/>
        </authorList>
    </citation>
    <scope>NUCLEOTIDE SEQUENCE [LARGE SCALE GENOMIC DNA]</scope>
    <source>
        <strain evidence="8 9">SA3-7</strain>
    </source>
</reference>
<dbReference type="InterPro" id="IPR000515">
    <property type="entry name" value="MetI-like"/>
</dbReference>
<evidence type="ECO:0000256" key="1">
    <source>
        <dbReference type="ARBA" id="ARBA00004651"/>
    </source>
</evidence>
<organism evidence="8 9">
    <name type="scientific">Mucilaginibacter gotjawali</name>
    <dbReference type="NCBI Taxonomy" id="1550579"/>
    <lineage>
        <taxon>Bacteria</taxon>
        <taxon>Pseudomonadati</taxon>
        <taxon>Bacteroidota</taxon>
        <taxon>Sphingobacteriia</taxon>
        <taxon>Sphingobacteriales</taxon>
        <taxon>Sphingobacteriaceae</taxon>
        <taxon>Mucilaginibacter</taxon>
    </lineage>
</organism>